<reference evidence="1" key="1">
    <citation type="submission" date="2020-02" db="EMBL/GenBank/DDBJ databases">
        <authorList>
            <person name="Meier V. D."/>
        </authorList>
    </citation>
    <scope>NUCLEOTIDE SEQUENCE</scope>
    <source>
        <strain evidence="1">AVDCRST_MAG78</strain>
    </source>
</reference>
<organism evidence="1">
    <name type="scientific">uncultured Rubrobacteraceae bacterium</name>
    <dbReference type="NCBI Taxonomy" id="349277"/>
    <lineage>
        <taxon>Bacteria</taxon>
        <taxon>Bacillati</taxon>
        <taxon>Actinomycetota</taxon>
        <taxon>Rubrobacteria</taxon>
        <taxon>Rubrobacterales</taxon>
        <taxon>Rubrobacteraceae</taxon>
        <taxon>environmental samples</taxon>
    </lineage>
</organism>
<evidence type="ECO:0000313" key="1">
    <source>
        <dbReference type="EMBL" id="CAA9438511.1"/>
    </source>
</evidence>
<name>A0A6J4QIM2_9ACTN</name>
<proteinExistence type="predicted"/>
<feature type="non-terminal residue" evidence="1">
    <location>
        <position position="1"/>
    </location>
</feature>
<accession>A0A6J4QIM2</accession>
<dbReference type="AlphaFoldDB" id="A0A6J4QIM2"/>
<feature type="non-terminal residue" evidence="1">
    <location>
        <position position="71"/>
    </location>
</feature>
<protein>
    <submittedName>
        <fullName evidence="1">Uncharacterized protein</fullName>
    </submittedName>
</protein>
<gene>
    <name evidence="1" type="ORF">AVDCRST_MAG78-2224</name>
</gene>
<sequence length="71" mass="7790">GGAGGEDLRREEGRRVFRRFLRRADRASGPRSARLRRGCCDARGGDGREPAFGSLFRVFDPGVDSIIGLIL</sequence>
<dbReference type="EMBL" id="CADCVB010000148">
    <property type="protein sequence ID" value="CAA9438511.1"/>
    <property type="molecule type" value="Genomic_DNA"/>
</dbReference>